<comment type="subcellular location">
    <subcellularLocation>
        <location evidence="1">Membrane</location>
        <topology evidence="1">Multi-pass membrane protein</topology>
    </subcellularLocation>
</comment>
<dbReference type="PANTHER" id="PTHR11662">
    <property type="entry name" value="SOLUTE CARRIER FAMILY 17"/>
    <property type="match status" value="1"/>
</dbReference>
<evidence type="ECO:0000313" key="6">
    <source>
        <dbReference type="EMBL" id="OPL33624.1"/>
    </source>
</evidence>
<keyword evidence="3 5" id="KW-1133">Transmembrane helix</keyword>
<accession>A0A3L5TVT5</accession>
<dbReference type="SUPFAM" id="SSF103473">
    <property type="entry name" value="MFS general substrate transporter"/>
    <property type="match status" value="1"/>
</dbReference>
<comment type="caution">
    <text evidence="6">The sequence shown here is derived from an EMBL/GenBank/DDBJ whole genome shotgun (WGS) entry which is preliminary data.</text>
</comment>
<dbReference type="PANTHER" id="PTHR11662:SF399">
    <property type="entry name" value="FI19708P1-RELATED"/>
    <property type="match status" value="1"/>
</dbReference>
<evidence type="ECO:0000256" key="1">
    <source>
        <dbReference type="ARBA" id="ARBA00004141"/>
    </source>
</evidence>
<dbReference type="GO" id="GO:0016020">
    <property type="term" value="C:membrane"/>
    <property type="evidence" value="ECO:0007669"/>
    <property type="project" value="UniProtKB-SubCell"/>
</dbReference>
<keyword evidence="7" id="KW-1185">Reference proteome</keyword>
<gene>
    <name evidence="6" type="ORF">AM593_03271</name>
</gene>
<feature type="non-terminal residue" evidence="6">
    <location>
        <position position="1"/>
    </location>
</feature>
<organism evidence="6 7">
    <name type="scientific">Mytilus galloprovincialis</name>
    <name type="common">Mediterranean mussel</name>
    <dbReference type="NCBI Taxonomy" id="29158"/>
    <lineage>
        <taxon>Eukaryota</taxon>
        <taxon>Metazoa</taxon>
        <taxon>Spiralia</taxon>
        <taxon>Lophotrochozoa</taxon>
        <taxon>Mollusca</taxon>
        <taxon>Bivalvia</taxon>
        <taxon>Autobranchia</taxon>
        <taxon>Pteriomorphia</taxon>
        <taxon>Mytilida</taxon>
        <taxon>Mytiloidea</taxon>
        <taxon>Mytilidae</taxon>
        <taxon>Mytilinae</taxon>
        <taxon>Mytilus</taxon>
    </lineage>
</organism>
<dbReference type="InterPro" id="IPR050382">
    <property type="entry name" value="MFS_Na/Anion_cotransporter"/>
</dbReference>
<sequence length="137" mass="15257">MQITLSTVYHSVCAAHLQCQGVVLPSGNSIIGRWAPLFEKSKLTSFACLGGCTVLWAVAWFLVARDTPDQNKWISKEELNYIKSNIQFDTSKRNGALSSLPFACQVITGFLLSQLVDFLRKRSLISTTLIRRLCSCL</sequence>
<keyword evidence="4 5" id="KW-0472">Membrane</keyword>
<dbReference type="InterPro" id="IPR036259">
    <property type="entry name" value="MFS_trans_sf"/>
</dbReference>
<protein>
    <submittedName>
        <fullName evidence="6">Uncharacterized protein</fullName>
    </submittedName>
</protein>
<proteinExistence type="predicted"/>
<evidence type="ECO:0000313" key="7">
    <source>
        <dbReference type="Proteomes" id="UP000266721"/>
    </source>
</evidence>
<evidence type="ECO:0000256" key="2">
    <source>
        <dbReference type="ARBA" id="ARBA00022692"/>
    </source>
</evidence>
<keyword evidence="2 5" id="KW-0812">Transmembrane</keyword>
<reference evidence="6 7" key="1">
    <citation type="journal article" date="2016" name="PLoS ONE">
        <title>A First Insight into the Genome of the Filter-Feeder Mussel Mytilus galloprovincialis.</title>
        <authorList>
            <person name="Murgarella M."/>
            <person name="Puiu D."/>
            <person name="Novoa B."/>
            <person name="Figueras A."/>
            <person name="Posada D."/>
            <person name="Canchaya C."/>
        </authorList>
    </citation>
    <scope>NUCLEOTIDE SEQUENCE [LARGE SCALE GENOMIC DNA]</scope>
    <source>
        <tissue evidence="6">Muscle</tissue>
    </source>
</reference>
<name>A0A3L5TVT5_MYTGA</name>
<evidence type="ECO:0000256" key="4">
    <source>
        <dbReference type="ARBA" id="ARBA00023136"/>
    </source>
</evidence>
<feature type="transmembrane region" description="Helical" evidence="5">
    <location>
        <begin position="43"/>
        <end position="63"/>
    </location>
</feature>
<evidence type="ECO:0000256" key="3">
    <source>
        <dbReference type="ARBA" id="ARBA00022989"/>
    </source>
</evidence>
<dbReference type="GO" id="GO:0022857">
    <property type="term" value="F:transmembrane transporter activity"/>
    <property type="evidence" value="ECO:0007669"/>
    <property type="project" value="TreeGrafter"/>
</dbReference>
<dbReference type="GO" id="GO:0006820">
    <property type="term" value="P:monoatomic anion transport"/>
    <property type="evidence" value="ECO:0007669"/>
    <property type="project" value="TreeGrafter"/>
</dbReference>
<feature type="non-terminal residue" evidence="6">
    <location>
        <position position="137"/>
    </location>
</feature>
<dbReference type="Proteomes" id="UP000266721">
    <property type="component" value="Unassembled WGS sequence"/>
</dbReference>
<evidence type="ECO:0000256" key="5">
    <source>
        <dbReference type="SAM" id="Phobius"/>
    </source>
</evidence>
<dbReference type="EMBL" id="KV582147">
    <property type="protein sequence ID" value="OPL33624.1"/>
    <property type="molecule type" value="Genomic_DNA"/>
</dbReference>
<dbReference type="AlphaFoldDB" id="A0A3L5TVT5"/>